<evidence type="ECO:0000313" key="1">
    <source>
        <dbReference type="EMBL" id="WNZ24664.1"/>
    </source>
</evidence>
<dbReference type="EMBL" id="CP053586">
    <property type="protein sequence ID" value="WNZ24664.1"/>
    <property type="molecule type" value="Genomic_DNA"/>
</dbReference>
<organism evidence="1">
    <name type="scientific">Leptolyngbya sp. NK1-12</name>
    <dbReference type="NCBI Taxonomy" id="2547451"/>
    <lineage>
        <taxon>Bacteria</taxon>
        <taxon>Bacillati</taxon>
        <taxon>Cyanobacteriota</taxon>
        <taxon>Cyanophyceae</taxon>
        <taxon>Leptolyngbyales</taxon>
        <taxon>Leptolyngbyaceae</taxon>
        <taxon>Leptolyngbya group</taxon>
        <taxon>Leptolyngbya</taxon>
    </lineage>
</organism>
<name>A0AA96WG60_9CYAN</name>
<dbReference type="InterPro" id="IPR011990">
    <property type="entry name" value="TPR-like_helical_dom_sf"/>
</dbReference>
<dbReference type="Gene3D" id="1.25.40.10">
    <property type="entry name" value="Tetratricopeptide repeat domain"/>
    <property type="match status" value="1"/>
</dbReference>
<dbReference type="SUPFAM" id="SSF48452">
    <property type="entry name" value="TPR-like"/>
    <property type="match status" value="1"/>
</dbReference>
<dbReference type="RefSeq" id="WP_316430569.1">
    <property type="nucleotide sequence ID" value="NZ_CP053586.1"/>
</dbReference>
<dbReference type="InterPro" id="IPR010323">
    <property type="entry name" value="DUF924"/>
</dbReference>
<dbReference type="Gene3D" id="1.20.58.320">
    <property type="entry name" value="TPR-like"/>
    <property type="match status" value="1"/>
</dbReference>
<sequence>MDHDSQIQAVLSFWFGDPPEAASYAQRRKFWFGKQPELDAEIRQKFAAIYEQAAAGALDAWQQLPAGCLALVIVLDQFSRNMFRDTPQAFATDAKALQIAQQAVAQGFDQQLAPIQRIFLYLPFEHSENLADQHQSVELTRQLSAEVPELADVFDYAVRHQDVIERFGRFPHRNRILGRESTPEEIEFLKQPGSSF</sequence>
<reference evidence="1" key="1">
    <citation type="submission" date="2020-05" db="EMBL/GenBank/DDBJ databases">
        <authorList>
            <person name="Zhu T."/>
            <person name="Keshari N."/>
            <person name="Lu X."/>
        </authorList>
    </citation>
    <scope>NUCLEOTIDE SEQUENCE</scope>
    <source>
        <strain evidence="1">NK1-12</strain>
    </source>
</reference>
<dbReference type="PANTHER" id="PTHR23004:SF7">
    <property type="entry name" value="DUF924-DOMAIN-CONTAINING PROTEIN"/>
    <property type="match status" value="1"/>
</dbReference>
<protein>
    <submittedName>
        <fullName evidence="1">DUF924 domain-containing protein</fullName>
    </submittedName>
</protein>
<dbReference type="Pfam" id="PF06041">
    <property type="entry name" value="DUF924"/>
    <property type="match status" value="1"/>
</dbReference>
<dbReference type="AlphaFoldDB" id="A0AA96WG60"/>
<accession>A0AA96WG60</accession>
<proteinExistence type="predicted"/>
<dbReference type="PANTHER" id="PTHR23004">
    <property type="entry name" value="DOUBLECORTIN DOMAIN CONTAINING 2"/>
    <property type="match status" value="1"/>
</dbReference>
<gene>
    <name evidence="1" type="ORF">HJG54_18620</name>
</gene>